<evidence type="ECO:0000313" key="2">
    <source>
        <dbReference type="EMBL" id="MBB5997789.1"/>
    </source>
</evidence>
<name>A0A841E8Z7_9ACTN</name>
<keyword evidence="1" id="KW-0732">Signal</keyword>
<accession>A0A841E8Z7</accession>
<gene>
    <name evidence="2" type="ORF">HNR25_001540</name>
</gene>
<feature type="signal peptide" evidence="1">
    <location>
        <begin position="1"/>
        <end position="25"/>
    </location>
</feature>
<feature type="chain" id="PRO_5038897306" evidence="1">
    <location>
        <begin position="26"/>
        <end position="39"/>
    </location>
</feature>
<proteinExistence type="predicted"/>
<dbReference type="EMBL" id="JACHLY010000001">
    <property type="protein sequence ID" value="MBB5997789.1"/>
    <property type="molecule type" value="Genomic_DNA"/>
</dbReference>
<sequence>MLKKSFAVVVLAVTAVLAPSIPAASADTAQASTTGWSWA</sequence>
<evidence type="ECO:0000256" key="1">
    <source>
        <dbReference type="SAM" id="SignalP"/>
    </source>
</evidence>
<dbReference type="Proteomes" id="UP000578077">
    <property type="component" value="Unassembled WGS sequence"/>
</dbReference>
<protein>
    <submittedName>
        <fullName evidence="2">Uncharacterized protein</fullName>
    </submittedName>
</protein>
<dbReference type="AlphaFoldDB" id="A0A841E8Z7"/>
<keyword evidence="3" id="KW-1185">Reference proteome</keyword>
<evidence type="ECO:0000313" key="3">
    <source>
        <dbReference type="Proteomes" id="UP000578077"/>
    </source>
</evidence>
<comment type="caution">
    <text evidence="2">The sequence shown here is derived from an EMBL/GenBank/DDBJ whole genome shotgun (WGS) entry which is preliminary data.</text>
</comment>
<organism evidence="2 3">
    <name type="scientific">Streptomonospora salina</name>
    <dbReference type="NCBI Taxonomy" id="104205"/>
    <lineage>
        <taxon>Bacteria</taxon>
        <taxon>Bacillati</taxon>
        <taxon>Actinomycetota</taxon>
        <taxon>Actinomycetes</taxon>
        <taxon>Streptosporangiales</taxon>
        <taxon>Nocardiopsidaceae</taxon>
        <taxon>Streptomonospora</taxon>
    </lineage>
</organism>
<reference evidence="2 3" key="1">
    <citation type="submission" date="2020-08" db="EMBL/GenBank/DDBJ databases">
        <title>Sequencing the genomes of 1000 actinobacteria strains.</title>
        <authorList>
            <person name="Klenk H.-P."/>
        </authorList>
    </citation>
    <scope>NUCLEOTIDE SEQUENCE [LARGE SCALE GENOMIC DNA]</scope>
    <source>
        <strain evidence="2 3">DSM 44593</strain>
    </source>
</reference>